<dbReference type="Proteomes" id="UP000033841">
    <property type="component" value="Unassembled WGS sequence"/>
</dbReference>
<dbReference type="EMBL" id="LBVR01000033">
    <property type="protein sequence ID" value="KKQ90621.1"/>
    <property type="molecule type" value="Genomic_DNA"/>
</dbReference>
<evidence type="ECO:0000313" key="2">
    <source>
        <dbReference type="Proteomes" id="UP000033841"/>
    </source>
</evidence>
<dbReference type="AlphaFoldDB" id="A0A0G0PMX3"/>
<accession>A0A0G0PMX3</accession>
<evidence type="ECO:0000313" key="1">
    <source>
        <dbReference type="EMBL" id="KKQ90621.1"/>
    </source>
</evidence>
<protein>
    <submittedName>
        <fullName evidence="1">Uncharacterized protein</fullName>
    </submittedName>
</protein>
<organism evidence="1 2">
    <name type="scientific">Candidatus Shapirobacteria bacterium GW2011_GWE1_38_92</name>
    <dbReference type="NCBI Taxonomy" id="1618489"/>
    <lineage>
        <taxon>Bacteria</taxon>
        <taxon>Candidatus Shapironibacteriota</taxon>
    </lineage>
</organism>
<gene>
    <name evidence="1" type="ORF">UT14_C0033G0011</name>
</gene>
<name>A0A0G0PMX3_9BACT</name>
<comment type="caution">
    <text evidence="1">The sequence shown here is derived from an EMBL/GenBank/DDBJ whole genome shotgun (WGS) entry which is preliminary data.</text>
</comment>
<reference evidence="1 2" key="1">
    <citation type="journal article" date="2015" name="Nature">
        <title>rRNA introns, odd ribosomes, and small enigmatic genomes across a large radiation of phyla.</title>
        <authorList>
            <person name="Brown C.T."/>
            <person name="Hug L.A."/>
            <person name="Thomas B.C."/>
            <person name="Sharon I."/>
            <person name="Castelle C.J."/>
            <person name="Singh A."/>
            <person name="Wilkins M.J."/>
            <person name="Williams K.H."/>
            <person name="Banfield J.F."/>
        </authorList>
    </citation>
    <scope>NUCLEOTIDE SEQUENCE [LARGE SCALE GENOMIC DNA]</scope>
</reference>
<sequence length="52" mass="5122">MLGLGIVGNSLGKELRLGVGKGLVDFGTLLVATIIGGEKLNGVGGSKNGLVE</sequence>
<proteinExistence type="predicted"/>